<accession>A0A2R8ATP1</accession>
<organism evidence="1 2">
    <name type="scientific">Aliiroseovarius pelagivivens</name>
    <dbReference type="NCBI Taxonomy" id="1639690"/>
    <lineage>
        <taxon>Bacteria</taxon>
        <taxon>Pseudomonadati</taxon>
        <taxon>Pseudomonadota</taxon>
        <taxon>Alphaproteobacteria</taxon>
        <taxon>Rhodobacterales</taxon>
        <taxon>Paracoccaceae</taxon>
        <taxon>Aliiroseovarius</taxon>
    </lineage>
</organism>
<gene>
    <name evidence="1" type="ORF">ALP8811_03167</name>
</gene>
<reference evidence="1 2" key="1">
    <citation type="submission" date="2018-03" db="EMBL/GenBank/DDBJ databases">
        <authorList>
            <person name="Keele B.F."/>
        </authorList>
    </citation>
    <scope>NUCLEOTIDE SEQUENCE [LARGE SCALE GENOMIC DNA]</scope>
    <source>
        <strain evidence="1 2">CECT 8811</strain>
    </source>
</reference>
<evidence type="ECO:0000313" key="2">
    <source>
        <dbReference type="Proteomes" id="UP000244911"/>
    </source>
</evidence>
<evidence type="ECO:0000313" key="1">
    <source>
        <dbReference type="EMBL" id="SPF79229.1"/>
    </source>
</evidence>
<proteinExistence type="predicted"/>
<name>A0A2R8ATP1_9RHOB</name>
<protein>
    <recommendedName>
        <fullName evidence="3">Roadblock/LAMTOR2 domain-containing protein</fullName>
    </recommendedName>
</protein>
<sequence length="142" mass="14780">MMQTNTLADATLSLDDALSAGMQTVPNCVAAGYLDMQTGFLLGIQGRDAESIAALEAMSTSIANLILGRGVHAIEQLLADGGNAQDAGFGEIAIYSGKRLYLLVRRPDQPDHVVCFVSDDHANVGLALAKSAANMNMISAAV</sequence>
<dbReference type="AlphaFoldDB" id="A0A2R8ATP1"/>
<dbReference type="EMBL" id="OMOI01000002">
    <property type="protein sequence ID" value="SPF79229.1"/>
    <property type="molecule type" value="Genomic_DNA"/>
</dbReference>
<keyword evidence="2" id="KW-1185">Reference proteome</keyword>
<evidence type="ECO:0008006" key="3">
    <source>
        <dbReference type="Google" id="ProtNLM"/>
    </source>
</evidence>
<dbReference type="Proteomes" id="UP000244911">
    <property type="component" value="Unassembled WGS sequence"/>
</dbReference>